<dbReference type="Proteomes" id="UP001149090">
    <property type="component" value="Unassembled WGS sequence"/>
</dbReference>
<organism evidence="2 3">
    <name type="scientific">Anaeramoeba ignava</name>
    <name type="common">Anaerobic marine amoeba</name>
    <dbReference type="NCBI Taxonomy" id="1746090"/>
    <lineage>
        <taxon>Eukaryota</taxon>
        <taxon>Metamonada</taxon>
        <taxon>Anaeramoebidae</taxon>
        <taxon>Anaeramoeba</taxon>
    </lineage>
</organism>
<gene>
    <name evidence="2" type="ORF">M0811_02154</name>
</gene>
<dbReference type="InterPro" id="IPR001849">
    <property type="entry name" value="PH_domain"/>
</dbReference>
<dbReference type="SUPFAM" id="SSF50729">
    <property type="entry name" value="PH domain-like"/>
    <property type="match status" value="1"/>
</dbReference>
<name>A0A9Q0R8D0_ANAIG</name>
<dbReference type="Gene3D" id="2.30.29.30">
    <property type="entry name" value="Pleckstrin-homology domain (PH domain)/Phosphotyrosine-binding domain (PTB)"/>
    <property type="match status" value="1"/>
</dbReference>
<evidence type="ECO:0000313" key="3">
    <source>
        <dbReference type="Proteomes" id="UP001149090"/>
    </source>
</evidence>
<comment type="caution">
    <text evidence="2">The sequence shown here is derived from an EMBL/GenBank/DDBJ whole genome shotgun (WGS) entry which is preliminary data.</text>
</comment>
<proteinExistence type="predicted"/>
<sequence>MTSELFYKGWLRKFVKQKIKSHWDIRKFELFREELIYSAVSYRAEINDKKILGDSKAKFYEAVEQANLKKSDLTIIKKKDIRKRIKVSEIEKVNFELNGVKNRNFPKKNQMERCFTIETKKRTYVVQAQDENSLLFWAYAFQDVGISVNKKNLLINGMRCSGKKPPMKPIFQIPSIKMDFKLVQKRVSEKILSTIVVTRIPQQINTQEIVDIFQREDLKVLRSKHIFSSNLKKWIVFEFENFDKATLAMQYIRKLKKIGNDSVHFYSFLPLCTLDNFSDLKEDPNKPKEDCFFVYLIYDDGDVFEIETSAQERISDIYKKIGRKIGDTTIIKPLDESQPTFIVWPSFFPHQFLSESVAFVSSTKLMPQMKESQKIYAYILFTGAKTFFEIKSLTTKKDAFIAIQQQTDISIEKQLWVWPGGFMRFNSNESFFGDSIPKNLYLFKIKKPKNLQNNNQMNENIQNIDSDN</sequence>
<keyword evidence="3" id="KW-1185">Reference proteome</keyword>
<evidence type="ECO:0000259" key="1">
    <source>
        <dbReference type="PROSITE" id="PS50003"/>
    </source>
</evidence>
<accession>A0A9Q0R8D0</accession>
<evidence type="ECO:0000313" key="2">
    <source>
        <dbReference type="EMBL" id="KAJ5069584.1"/>
    </source>
</evidence>
<dbReference type="AlphaFoldDB" id="A0A9Q0R8D0"/>
<reference evidence="2" key="1">
    <citation type="submission" date="2022-10" db="EMBL/GenBank/DDBJ databases">
        <title>Novel sulphate-reducing endosymbionts in the free-living metamonad Anaeramoeba.</title>
        <authorList>
            <person name="Jerlstrom-Hultqvist J."/>
            <person name="Cepicka I."/>
            <person name="Gallot-Lavallee L."/>
            <person name="Salas-Leiva D."/>
            <person name="Curtis B.A."/>
            <person name="Zahonova K."/>
            <person name="Pipaliya S."/>
            <person name="Dacks J."/>
            <person name="Roger A.J."/>
        </authorList>
    </citation>
    <scope>NUCLEOTIDE SEQUENCE</scope>
    <source>
        <strain evidence="2">BMAN</strain>
    </source>
</reference>
<protein>
    <recommendedName>
        <fullName evidence="1">PH domain-containing protein</fullName>
    </recommendedName>
</protein>
<dbReference type="PROSITE" id="PS50003">
    <property type="entry name" value="PH_DOMAIN"/>
    <property type="match status" value="1"/>
</dbReference>
<dbReference type="InterPro" id="IPR011993">
    <property type="entry name" value="PH-like_dom_sf"/>
</dbReference>
<feature type="domain" description="PH" evidence="1">
    <location>
        <begin position="4"/>
        <end position="146"/>
    </location>
</feature>
<dbReference type="EMBL" id="JAPDFW010000103">
    <property type="protein sequence ID" value="KAJ5069584.1"/>
    <property type="molecule type" value="Genomic_DNA"/>
</dbReference>